<dbReference type="AlphaFoldDB" id="A0A3S2UYI3"/>
<sequence>MINVTRLNGKTFRLNALFIETIESFPDTTITLSNGRKYVVKEKEDEVVKSVRAFYQSVNLFGLPNLGERDDEEQ</sequence>
<dbReference type="GeneID" id="87615235"/>
<dbReference type="Proteomes" id="UP000288024">
    <property type="component" value="Unassembled WGS sequence"/>
</dbReference>
<protein>
    <recommendedName>
        <fullName evidence="3">Flagellar protein FlbD</fullName>
    </recommendedName>
</protein>
<dbReference type="PANTHER" id="PTHR39185">
    <property type="entry name" value="SWARMING MOTILITY PROTEIN SWRD"/>
    <property type="match status" value="1"/>
</dbReference>
<dbReference type="EMBL" id="RZTZ01000001">
    <property type="protein sequence ID" value="RVT67094.1"/>
    <property type="molecule type" value="Genomic_DNA"/>
</dbReference>
<organism evidence="1 2">
    <name type="scientific">Niallia taxi</name>
    <dbReference type="NCBI Taxonomy" id="2499688"/>
    <lineage>
        <taxon>Bacteria</taxon>
        <taxon>Bacillati</taxon>
        <taxon>Bacillota</taxon>
        <taxon>Bacilli</taxon>
        <taxon>Bacillales</taxon>
        <taxon>Bacillaceae</taxon>
        <taxon>Niallia</taxon>
    </lineage>
</organism>
<reference evidence="1 2" key="1">
    <citation type="submission" date="2019-01" db="EMBL/GenBank/DDBJ databases">
        <title>Bacillus sp. M5HDSG1-1, whole genome shotgun sequence.</title>
        <authorList>
            <person name="Tuo L."/>
        </authorList>
    </citation>
    <scope>NUCLEOTIDE SEQUENCE [LARGE SCALE GENOMIC DNA]</scope>
    <source>
        <strain evidence="1 2">M5HDSG1-1</strain>
    </source>
</reference>
<gene>
    <name evidence="1" type="ORF">EM808_01035</name>
</gene>
<evidence type="ECO:0000313" key="2">
    <source>
        <dbReference type="Proteomes" id="UP000288024"/>
    </source>
</evidence>
<proteinExistence type="predicted"/>
<name>A0A3S2UYI3_9BACI</name>
<evidence type="ECO:0008006" key="3">
    <source>
        <dbReference type="Google" id="ProtNLM"/>
    </source>
</evidence>
<dbReference type="RefSeq" id="WP_127734576.1">
    <property type="nucleotide sequence ID" value="NZ_CAJCKN010000045.1"/>
</dbReference>
<dbReference type="Pfam" id="PF06289">
    <property type="entry name" value="FlbD"/>
    <property type="match status" value="1"/>
</dbReference>
<comment type="caution">
    <text evidence="1">The sequence shown here is derived from an EMBL/GenBank/DDBJ whole genome shotgun (WGS) entry which is preliminary data.</text>
</comment>
<keyword evidence="2" id="KW-1185">Reference proteome</keyword>
<dbReference type="InterPro" id="IPR009384">
    <property type="entry name" value="SwrD-like"/>
</dbReference>
<accession>A0A3S2UYI3</accession>
<dbReference type="PANTHER" id="PTHR39185:SF1">
    <property type="entry name" value="SWARMING MOTILITY PROTEIN SWRD"/>
    <property type="match status" value="1"/>
</dbReference>
<evidence type="ECO:0000313" key="1">
    <source>
        <dbReference type="EMBL" id="RVT67094.1"/>
    </source>
</evidence>